<evidence type="ECO:0000256" key="1">
    <source>
        <dbReference type="SAM" id="Phobius"/>
    </source>
</evidence>
<keyword evidence="1" id="KW-0812">Transmembrane</keyword>
<keyword evidence="3" id="KW-1185">Reference proteome</keyword>
<evidence type="ECO:0000313" key="2">
    <source>
        <dbReference type="EMBL" id="GIJ00923.1"/>
    </source>
</evidence>
<reference evidence="2" key="1">
    <citation type="submission" date="2021-01" db="EMBL/GenBank/DDBJ databases">
        <title>Whole genome shotgun sequence of Spirilliplanes yamanashiensis NBRC 15828.</title>
        <authorList>
            <person name="Komaki H."/>
            <person name="Tamura T."/>
        </authorList>
    </citation>
    <scope>NUCLEOTIDE SEQUENCE</scope>
    <source>
        <strain evidence="2">NBRC 15828</strain>
    </source>
</reference>
<feature type="transmembrane region" description="Helical" evidence="1">
    <location>
        <begin position="223"/>
        <end position="240"/>
    </location>
</feature>
<evidence type="ECO:0000313" key="3">
    <source>
        <dbReference type="Proteomes" id="UP000652013"/>
    </source>
</evidence>
<organism evidence="2 3">
    <name type="scientific">Spirilliplanes yamanashiensis</name>
    <dbReference type="NCBI Taxonomy" id="42233"/>
    <lineage>
        <taxon>Bacteria</taxon>
        <taxon>Bacillati</taxon>
        <taxon>Actinomycetota</taxon>
        <taxon>Actinomycetes</taxon>
        <taxon>Micromonosporales</taxon>
        <taxon>Micromonosporaceae</taxon>
        <taxon>Spirilliplanes</taxon>
    </lineage>
</organism>
<sequence>MWPALVALAFFLLQLVAGTGTFMTNDSYRYGRITLQILGDSRAEAQEKSLQAFCAGRAGLEERVWSVDLRQFDETVPPDTAQKCLDEAKAEGNLPPTSPRYEAIFDMRPGYPLLAAPLTALFGVAQGLYLTSALCTLLGGLLAFLLLRAAGLPWRYALLGQVAYYVTPFGLVGNYPLSEGPTFALVMGTLLGSWWMVRRRLALGATVLVASMALGFATRYSSFLLTAGALAAAGVIALLRRDARHRGTYLMIAVNAACAAAAVAVSVALRLPGMNESLQDKWTAHFVEPDVTDVWAPLVDLNVNYWTVWAQEQARAPYLLVLAAAGLWALFRHDRTLGWMVTGVAATGPATILAHPILNQDLRLMAPLWFTVVLGVPILVHRLATRTTAEPAADPAGRETEKVGGAG</sequence>
<accession>A0A8J3Y3X9</accession>
<feature type="transmembrane region" description="Helical" evidence="1">
    <location>
        <begin position="364"/>
        <end position="380"/>
    </location>
</feature>
<dbReference type="Proteomes" id="UP000652013">
    <property type="component" value="Unassembled WGS sequence"/>
</dbReference>
<dbReference type="AlphaFoldDB" id="A0A8J3Y3X9"/>
<gene>
    <name evidence="2" type="ORF">Sya03_02750</name>
</gene>
<protein>
    <submittedName>
        <fullName evidence="2">Uncharacterized protein</fullName>
    </submittedName>
</protein>
<feature type="transmembrane region" description="Helical" evidence="1">
    <location>
        <begin position="338"/>
        <end position="358"/>
    </location>
</feature>
<feature type="transmembrane region" description="Helical" evidence="1">
    <location>
        <begin position="314"/>
        <end position="331"/>
    </location>
</feature>
<feature type="transmembrane region" description="Helical" evidence="1">
    <location>
        <begin position="201"/>
        <end position="217"/>
    </location>
</feature>
<name>A0A8J3Y3X9_9ACTN</name>
<feature type="transmembrane region" description="Helical" evidence="1">
    <location>
        <begin position="127"/>
        <end position="147"/>
    </location>
</feature>
<keyword evidence="1" id="KW-1133">Transmembrane helix</keyword>
<feature type="transmembrane region" description="Helical" evidence="1">
    <location>
        <begin position="247"/>
        <end position="269"/>
    </location>
</feature>
<proteinExistence type="predicted"/>
<comment type="caution">
    <text evidence="2">The sequence shown here is derived from an EMBL/GenBank/DDBJ whole genome shotgun (WGS) entry which is preliminary data.</text>
</comment>
<keyword evidence="1" id="KW-0472">Membrane</keyword>
<dbReference type="EMBL" id="BOOY01000002">
    <property type="protein sequence ID" value="GIJ00923.1"/>
    <property type="molecule type" value="Genomic_DNA"/>
</dbReference>